<dbReference type="PANTHER" id="PTHR11690">
    <property type="entry name" value="AMILORIDE-SENSITIVE SODIUM CHANNEL-RELATED"/>
    <property type="match status" value="1"/>
</dbReference>
<keyword evidence="3 12" id="KW-0813">Transport</keyword>
<dbReference type="Pfam" id="PF00858">
    <property type="entry name" value="ASC"/>
    <property type="match status" value="1"/>
</dbReference>
<comment type="subcellular location">
    <subcellularLocation>
        <location evidence="1">Membrane</location>
        <topology evidence="1">Multi-pass membrane protein</topology>
    </subcellularLocation>
</comment>
<evidence type="ECO:0000313" key="15">
    <source>
        <dbReference type="Proteomes" id="UP000887013"/>
    </source>
</evidence>
<evidence type="ECO:0000256" key="4">
    <source>
        <dbReference type="ARBA" id="ARBA00022461"/>
    </source>
</evidence>
<evidence type="ECO:0000256" key="3">
    <source>
        <dbReference type="ARBA" id="ARBA00022448"/>
    </source>
</evidence>
<keyword evidence="7" id="KW-0915">Sodium</keyword>
<dbReference type="Gene3D" id="1.10.287.770">
    <property type="entry name" value="YojJ-like"/>
    <property type="match status" value="1"/>
</dbReference>
<evidence type="ECO:0000256" key="1">
    <source>
        <dbReference type="ARBA" id="ARBA00004141"/>
    </source>
</evidence>
<keyword evidence="9 13" id="KW-0472">Membrane</keyword>
<evidence type="ECO:0000256" key="12">
    <source>
        <dbReference type="RuleBase" id="RU000679"/>
    </source>
</evidence>
<name>A0A8X6PHI9_NEPPI</name>
<keyword evidence="6 13" id="KW-1133">Transmembrane helix</keyword>
<dbReference type="OrthoDB" id="6437510at2759"/>
<evidence type="ECO:0000256" key="11">
    <source>
        <dbReference type="ARBA" id="ARBA00023303"/>
    </source>
</evidence>
<keyword evidence="15" id="KW-1185">Reference proteome</keyword>
<evidence type="ECO:0000256" key="7">
    <source>
        <dbReference type="ARBA" id="ARBA00023053"/>
    </source>
</evidence>
<accession>A0A8X6PHI9</accession>
<dbReference type="Proteomes" id="UP000887013">
    <property type="component" value="Unassembled WGS sequence"/>
</dbReference>
<dbReference type="InterPro" id="IPR001873">
    <property type="entry name" value="ENaC"/>
</dbReference>
<gene>
    <name evidence="14" type="primary">AVEN_235582_1</name>
    <name evidence="14" type="ORF">NPIL_310831</name>
</gene>
<evidence type="ECO:0000256" key="10">
    <source>
        <dbReference type="ARBA" id="ARBA00023201"/>
    </source>
</evidence>
<comment type="similarity">
    <text evidence="2 12">Belongs to the amiloride-sensitive sodium channel (TC 1.A.6) family.</text>
</comment>
<keyword evidence="4 12" id="KW-0894">Sodium channel</keyword>
<dbReference type="AlphaFoldDB" id="A0A8X6PHI9"/>
<feature type="transmembrane region" description="Helical" evidence="13">
    <location>
        <begin position="422"/>
        <end position="445"/>
    </location>
</feature>
<keyword evidence="8 12" id="KW-0406">Ion transport</keyword>
<dbReference type="GO" id="GO:0005886">
    <property type="term" value="C:plasma membrane"/>
    <property type="evidence" value="ECO:0007669"/>
    <property type="project" value="TreeGrafter"/>
</dbReference>
<dbReference type="EMBL" id="BMAW01021120">
    <property type="protein sequence ID" value="GFT71527.1"/>
    <property type="molecule type" value="Genomic_DNA"/>
</dbReference>
<evidence type="ECO:0000256" key="2">
    <source>
        <dbReference type="ARBA" id="ARBA00007193"/>
    </source>
</evidence>
<evidence type="ECO:0000313" key="14">
    <source>
        <dbReference type="EMBL" id="GFT71527.1"/>
    </source>
</evidence>
<evidence type="ECO:0000256" key="13">
    <source>
        <dbReference type="SAM" id="Phobius"/>
    </source>
</evidence>
<dbReference type="PANTHER" id="PTHR11690:SF248">
    <property type="entry name" value="PICKPOCKET 17, ISOFORM A"/>
    <property type="match status" value="1"/>
</dbReference>
<evidence type="ECO:0000256" key="6">
    <source>
        <dbReference type="ARBA" id="ARBA00022989"/>
    </source>
</evidence>
<keyword evidence="11 12" id="KW-0407">Ion channel</keyword>
<evidence type="ECO:0000256" key="9">
    <source>
        <dbReference type="ARBA" id="ARBA00023136"/>
    </source>
</evidence>
<keyword evidence="5 12" id="KW-0812">Transmembrane</keyword>
<organism evidence="14 15">
    <name type="scientific">Nephila pilipes</name>
    <name type="common">Giant wood spider</name>
    <name type="synonym">Nephila maculata</name>
    <dbReference type="NCBI Taxonomy" id="299642"/>
    <lineage>
        <taxon>Eukaryota</taxon>
        <taxon>Metazoa</taxon>
        <taxon>Ecdysozoa</taxon>
        <taxon>Arthropoda</taxon>
        <taxon>Chelicerata</taxon>
        <taxon>Arachnida</taxon>
        <taxon>Araneae</taxon>
        <taxon>Araneomorphae</taxon>
        <taxon>Entelegynae</taxon>
        <taxon>Araneoidea</taxon>
        <taxon>Nephilidae</taxon>
        <taxon>Nephila</taxon>
    </lineage>
</organism>
<proteinExistence type="inferred from homology"/>
<evidence type="ECO:0000256" key="8">
    <source>
        <dbReference type="ARBA" id="ARBA00023065"/>
    </source>
</evidence>
<dbReference type="PRINTS" id="PR01078">
    <property type="entry name" value="AMINACHANNEL"/>
</dbReference>
<protein>
    <submittedName>
        <fullName evidence="14">Uncharacterized protein</fullName>
    </submittedName>
</protein>
<comment type="caution">
    <text evidence="14">The sequence shown here is derived from an EMBL/GenBank/DDBJ whole genome shotgun (WGS) entry which is preliminary data.</text>
</comment>
<evidence type="ECO:0000256" key="5">
    <source>
        <dbReference type="ARBA" id="ARBA00022692"/>
    </source>
</evidence>
<sequence length="474" mass="55756">MHPTSRKKLIMKESRRRNVWKMCLTWKLLKSAVFVVCVTYFSWQSANFFQLYFAYPTRTNTVRTFPEVLIKPAVTICNTNPVKREVFCEKYPHLCQKPNNLTEFCNKHPYFCKDNVSNLVIPQLRYYTNHSTYNLPDALMEIYTHDITEDGAGYWSWKNPDRDTVNSKMKTIFLYDYLRVVYITCYSSNLQIYGSEDVETTHFDDELVMSHNRLNAYYTSIREEEAFFPWRVPRILLSIHSPFVPINSFDEGVVLEKNHVYIVNMRMEEEHLLQSPYQTDCKDYEDLWKKNNKTGPRSQEMCKEWCLWNYYTSCGNCFQGLTMVEKPHRFCTQNSCTSNAKIRVNLKKCRMNCKVNCKNLIYRYEIIDQLIGPYSTNQHLSFSDEIKISVIIKSPEVIVTSHKPVYTTLDAFSYIGGLMGCWLGLSVWACTGIAETTFLTILRFLKLCMKKSRHSAPVRNLVLFKRNDHSVPVM</sequence>
<dbReference type="GO" id="GO:0015280">
    <property type="term" value="F:ligand-gated sodium channel activity"/>
    <property type="evidence" value="ECO:0007669"/>
    <property type="project" value="TreeGrafter"/>
</dbReference>
<keyword evidence="10 12" id="KW-0739">Sodium transport</keyword>
<reference evidence="14" key="1">
    <citation type="submission" date="2020-08" db="EMBL/GenBank/DDBJ databases">
        <title>Multicomponent nature underlies the extraordinary mechanical properties of spider dragline silk.</title>
        <authorList>
            <person name="Kono N."/>
            <person name="Nakamura H."/>
            <person name="Mori M."/>
            <person name="Yoshida Y."/>
            <person name="Ohtoshi R."/>
            <person name="Malay A.D."/>
            <person name="Moran D.A.P."/>
            <person name="Tomita M."/>
            <person name="Numata K."/>
            <person name="Arakawa K."/>
        </authorList>
    </citation>
    <scope>NUCLEOTIDE SEQUENCE</scope>
</reference>